<organism evidence="5 6">
    <name type="scientific">Friedmanniomyces simplex</name>
    <dbReference type="NCBI Taxonomy" id="329884"/>
    <lineage>
        <taxon>Eukaryota</taxon>
        <taxon>Fungi</taxon>
        <taxon>Dikarya</taxon>
        <taxon>Ascomycota</taxon>
        <taxon>Pezizomycotina</taxon>
        <taxon>Dothideomycetes</taxon>
        <taxon>Dothideomycetidae</taxon>
        <taxon>Mycosphaerellales</taxon>
        <taxon>Teratosphaeriaceae</taxon>
        <taxon>Friedmanniomyces</taxon>
    </lineage>
</organism>
<dbReference type="GO" id="GO:0022857">
    <property type="term" value="F:transmembrane transporter activity"/>
    <property type="evidence" value="ECO:0007669"/>
    <property type="project" value="InterPro"/>
</dbReference>
<reference evidence="5 6" key="1">
    <citation type="submission" date="2017-03" db="EMBL/GenBank/DDBJ databases">
        <title>Genomes of endolithic fungi from Antarctica.</title>
        <authorList>
            <person name="Coleine C."/>
            <person name="Masonjones S."/>
            <person name="Stajich J.E."/>
        </authorList>
    </citation>
    <scope>NUCLEOTIDE SEQUENCE [LARGE SCALE GENOMIC DNA]</scope>
    <source>
        <strain evidence="5 6">CCFEE 5184</strain>
    </source>
</reference>
<feature type="transmembrane region" description="Helical" evidence="4">
    <location>
        <begin position="76"/>
        <end position="97"/>
    </location>
</feature>
<dbReference type="Pfam" id="PF07690">
    <property type="entry name" value="MFS_1"/>
    <property type="match status" value="1"/>
</dbReference>
<keyword evidence="4" id="KW-0472">Membrane</keyword>
<name>A0A4U0XFJ5_9PEZI</name>
<gene>
    <name evidence="5" type="ORF">B0A55_05333</name>
</gene>
<dbReference type="GO" id="GO:0016020">
    <property type="term" value="C:membrane"/>
    <property type="evidence" value="ECO:0007669"/>
    <property type="project" value="UniProtKB-SubCell"/>
</dbReference>
<feature type="region of interest" description="Disordered" evidence="3">
    <location>
        <begin position="1"/>
        <end position="26"/>
    </location>
</feature>
<dbReference type="InterPro" id="IPR011701">
    <property type="entry name" value="MFS"/>
</dbReference>
<evidence type="ECO:0000256" key="2">
    <source>
        <dbReference type="ARBA" id="ARBA00006727"/>
    </source>
</evidence>
<dbReference type="InterPro" id="IPR036259">
    <property type="entry name" value="MFS_trans_sf"/>
</dbReference>
<comment type="caution">
    <text evidence="5">The sequence shown here is derived from an EMBL/GenBank/DDBJ whole genome shotgun (WGS) entry which is preliminary data.</text>
</comment>
<feature type="transmembrane region" description="Helical" evidence="4">
    <location>
        <begin position="206"/>
        <end position="225"/>
    </location>
</feature>
<feature type="transmembrane region" description="Helical" evidence="4">
    <location>
        <begin position="254"/>
        <end position="273"/>
    </location>
</feature>
<feature type="transmembrane region" description="Helical" evidence="4">
    <location>
        <begin position="109"/>
        <end position="127"/>
    </location>
</feature>
<evidence type="ECO:0008006" key="7">
    <source>
        <dbReference type="Google" id="ProtNLM"/>
    </source>
</evidence>
<sequence>MPPHDDNEALASLAAPPSEPEHERPKTFREMWPKDWRAYLCLLGGFLQMFISWGYVNAFGTYASFYDSVLLPKADNLLMNLIGGTMCFVILLLSFVVGRLVDAGHIGKVLFTGTILLGAGTFSLSLVNGDAGEGDGNYGGIWATQGFLTSLGMACHFVSSSQVVATWFIDTKSFAVGVVACGASVGGAVISTMARYLNQQVGFNTASRHVATLVLLLSATTVLLCRPNPAHPRNPSPQWRWSTFWDSTALRSPCFCWLSAATFSIFLGFYPVFFNLEEWASASGLAFRGPDRPQGLSPDALETFALLSMMNGSSFVGRLLAAGIADHLGIYGALHVHAFVTAAASILLMAFWTTANTVGKAVAFVLLFGMFSGAVIGLPPASMAFIIGKRDKLAQARLGQRVGMMYSIASLPALVGR</sequence>
<proteinExistence type="inferred from homology"/>
<evidence type="ECO:0000256" key="4">
    <source>
        <dbReference type="SAM" id="Phobius"/>
    </source>
</evidence>
<dbReference type="OrthoDB" id="6509908at2759"/>
<dbReference type="PANTHER" id="PTHR11360:SF234">
    <property type="entry name" value="MFS-TYPE TRANSPORTER DBAD-RELATED"/>
    <property type="match status" value="1"/>
</dbReference>
<comment type="subcellular location">
    <subcellularLocation>
        <location evidence="1">Membrane</location>
        <topology evidence="1">Multi-pass membrane protein</topology>
    </subcellularLocation>
</comment>
<dbReference type="Gene3D" id="1.20.1250.20">
    <property type="entry name" value="MFS general substrate transporter like domains"/>
    <property type="match status" value="2"/>
</dbReference>
<dbReference type="SUPFAM" id="SSF103473">
    <property type="entry name" value="MFS general substrate transporter"/>
    <property type="match status" value="1"/>
</dbReference>
<feature type="transmembrane region" description="Helical" evidence="4">
    <location>
        <begin position="364"/>
        <end position="387"/>
    </location>
</feature>
<dbReference type="InterPro" id="IPR050327">
    <property type="entry name" value="Proton-linked_MCT"/>
</dbReference>
<dbReference type="EMBL" id="NAJQ01000211">
    <property type="protein sequence ID" value="TKA74847.1"/>
    <property type="molecule type" value="Genomic_DNA"/>
</dbReference>
<evidence type="ECO:0000313" key="5">
    <source>
        <dbReference type="EMBL" id="TKA74847.1"/>
    </source>
</evidence>
<dbReference type="AlphaFoldDB" id="A0A4U0XFJ5"/>
<evidence type="ECO:0000256" key="3">
    <source>
        <dbReference type="SAM" id="MobiDB-lite"/>
    </source>
</evidence>
<feature type="transmembrane region" description="Helical" evidence="4">
    <location>
        <begin position="303"/>
        <end position="321"/>
    </location>
</feature>
<dbReference type="PANTHER" id="PTHR11360">
    <property type="entry name" value="MONOCARBOXYLATE TRANSPORTER"/>
    <property type="match status" value="1"/>
</dbReference>
<comment type="similarity">
    <text evidence="2">Belongs to the major facilitator superfamily. Monocarboxylate porter (TC 2.A.1.13) family.</text>
</comment>
<keyword evidence="6" id="KW-1185">Reference proteome</keyword>
<keyword evidence="4" id="KW-1133">Transmembrane helix</keyword>
<protein>
    <recommendedName>
        <fullName evidence="7">Major facilitator superfamily (MFS) profile domain-containing protein</fullName>
    </recommendedName>
</protein>
<keyword evidence="4" id="KW-0812">Transmembrane</keyword>
<feature type="transmembrane region" description="Helical" evidence="4">
    <location>
        <begin position="174"/>
        <end position="194"/>
    </location>
</feature>
<feature type="transmembrane region" description="Helical" evidence="4">
    <location>
        <begin position="36"/>
        <end position="56"/>
    </location>
</feature>
<evidence type="ECO:0000313" key="6">
    <source>
        <dbReference type="Proteomes" id="UP000309340"/>
    </source>
</evidence>
<dbReference type="Proteomes" id="UP000309340">
    <property type="component" value="Unassembled WGS sequence"/>
</dbReference>
<evidence type="ECO:0000256" key="1">
    <source>
        <dbReference type="ARBA" id="ARBA00004141"/>
    </source>
</evidence>
<accession>A0A4U0XFJ5</accession>
<feature type="transmembrane region" description="Helical" evidence="4">
    <location>
        <begin position="147"/>
        <end position="169"/>
    </location>
</feature>
<feature type="transmembrane region" description="Helical" evidence="4">
    <location>
        <begin position="328"/>
        <end position="352"/>
    </location>
</feature>